<dbReference type="PANTHER" id="PTHR40630">
    <property type="entry name" value="POSSIBLE DNA-BINDING PROTEIN"/>
    <property type="match status" value="1"/>
</dbReference>
<dbReference type="RefSeq" id="WP_220169836.1">
    <property type="nucleotide sequence ID" value="NZ_JAIBOA010000025.1"/>
</dbReference>
<evidence type="ECO:0000313" key="2">
    <source>
        <dbReference type="EMBL" id="MBW8486596.1"/>
    </source>
</evidence>
<dbReference type="InterPro" id="IPR021487">
    <property type="entry name" value="DUF3140"/>
</dbReference>
<feature type="compositionally biased region" description="Pro residues" evidence="1">
    <location>
        <begin position="111"/>
        <end position="121"/>
    </location>
</feature>
<dbReference type="PANTHER" id="PTHR40630:SF1">
    <property type="entry name" value="DNA-BINDING PROTEIN"/>
    <property type="match status" value="1"/>
</dbReference>
<evidence type="ECO:0000256" key="1">
    <source>
        <dbReference type="SAM" id="MobiDB-lite"/>
    </source>
</evidence>
<sequence length="121" mass="13839">MTDRNDPETEALWAEFHEAVNMNSQELRTWLLTEAAGPDGMPADPDMGLDERGRRIVRLLRKRKVDLTGDDVEVMREVRDEIRDLLSRRPENGAADEEWRHALMDLGHTPSSPPRPARAGR</sequence>
<reference evidence="2 3" key="1">
    <citation type="submission" date="2021-07" db="EMBL/GenBank/DDBJ databases">
        <title>Actinomadura sp. PM05-2 isolated from lichen.</title>
        <authorList>
            <person name="Somphong A."/>
            <person name="Phongsopitanun W."/>
            <person name="Tanasupawat S."/>
            <person name="Peongsungnone V."/>
        </authorList>
    </citation>
    <scope>NUCLEOTIDE SEQUENCE [LARGE SCALE GENOMIC DNA]</scope>
    <source>
        <strain evidence="2 3">PM05-2</strain>
    </source>
</reference>
<feature type="region of interest" description="Disordered" evidence="1">
    <location>
        <begin position="88"/>
        <end position="121"/>
    </location>
</feature>
<protein>
    <submittedName>
        <fullName evidence="2">DUF3140 domain-containing protein</fullName>
    </submittedName>
</protein>
<dbReference type="Proteomes" id="UP000774570">
    <property type="component" value="Unassembled WGS sequence"/>
</dbReference>
<dbReference type="Pfam" id="PF11338">
    <property type="entry name" value="DUF3140"/>
    <property type="match status" value="1"/>
</dbReference>
<comment type="caution">
    <text evidence="2">The sequence shown here is derived from an EMBL/GenBank/DDBJ whole genome shotgun (WGS) entry which is preliminary data.</text>
</comment>
<name>A0ABS7G291_9ACTN</name>
<keyword evidence="3" id="KW-1185">Reference proteome</keyword>
<dbReference type="EMBL" id="JAIBOA010000025">
    <property type="protein sequence ID" value="MBW8486596.1"/>
    <property type="molecule type" value="Genomic_DNA"/>
</dbReference>
<accession>A0ABS7G291</accession>
<feature type="compositionally biased region" description="Basic and acidic residues" evidence="1">
    <location>
        <begin position="88"/>
        <end position="103"/>
    </location>
</feature>
<proteinExistence type="predicted"/>
<evidence type="ECO:0000313" key="3">
    <source>
        <dbReference type="Proteomes" id="UP000774570"/>
    </source>
</evidence>
<organism evidence="2 3">
    <name type="scientific">Actinomadura parmotrematis</name>
    <dbReference type="NCBI Taxonomy" id="2864039"/>
    <lineage>
        <taxon>Bacteria</taxon>
        <taxon>Bacillati</taxon>
        <taxon>Actinomycetota</taxon>
        <taxon>Actinomycetes</taxon>
        <taxon>Streptosporangiales</taxon>
        <taxon>Thermomonosporaceae</taxon>
        <taxon>Actinomadura</taxon>
    </lineage>
</organism>
<gene>
    <name evidence="2" type="ORF">K1Y72_29800</name>
</gene>